<sequence>MEETKRVFKLTRNSYIVVCGVGETDEVSIAVVALLLRFFSTKSLDVGIEQLSGRATASANKALFVPPLR</sequence>
<reference evidence="2" key="1">
    <citation type="journal article" date="2015" name="Nat. Genet.">
        <title>The genome and transcriptome of the zoonotic hookworm Ancylostoma ceylanicum identify infection-specific gene families.</title>
        <authorList>
            <person name="Schwarz E.M."/>
            <person name="Hu Y."/>
            <person name="Antoshechkin I."/>
            <person name="Miller M.M."/>
            <person name="Sternberg P.W."/>
            <person name="Aroian R.V."/>
        </authorList>
    </citation>
    <scope>NUCLEOTIDE SEQUENCE</scope>
    <source>
        <strain evidence="2">HY135</strain>
    </source>
</reference>
<keyword evidence="2" id="KW-1185">Reference proteome</keyword>
<proteinExistence type="predicted"/>
<dbReference type="Proteomes" id="UP000024635">
    <property type="component" value="Unassembled WGS sequence"/>
</dbReference>
<protein>
    <submittedName>
        <fullName evidence="1">Uncharacterized protein</fullName>
    </submittedName>
</protein>
<gene>
    <name evidence="1" type="primary">Acey_s0001.g389</name>
    <name evidence="1" type="ORF">Y032_0001g389</name>
</gene>
<comment type="caution">
    <text evidence="1">The sequence shown here is derived from an EMBL/GenBank/DDBJ whole genome shotgun (WGS) entry which is preliminary data.</text>
</comment>
<evidence type="ECO:0000313" key="2">
    <source>
        <dbReference type="Proteomes" id="UP000024635"/>
    </source>
</evidence>
<organism evidence="1 2">
    <name type="scientific">Ancylostoma ceylanicum</name>
    <dbReference type="NCBI Taxonomy" id="53326"/>
    <lineage>
        <taxon>Eukaryota</taxon>
        <taxon>Metazoa</taxon>
        <taxon>Ecdysozoa</taxon>
        <taxon>Nematoda</taxon>
        <taxon>Chromadorea</taxon>
        <taxon>Rhabditida</taxon>
        <taxon>Rhabditina</taxon>
        <taxon>Rhabditomorpha</taxon>
        <taxon>Strongyloidea</taxon>
        <taxon>Ancylostomatidae</taxon>
        <taxon>Ancylostomatinae</taxon>
        <taxon>Ancylostoma</taxon>
    </lineage>
</organism>
<evidence type="ECO:0000313" key="1">
    <source>
        <dbReference type="EMBL" id="EYC34389.1"/>
    </source>
</evidence>
<dbReference type="EMBL" id="JARK01001337">
    <property type="protein sequence ID" value="EYC34389.1"/>
    <property type="molecule type" value="Genomic_DNA"/>
</dbReference>
<name>A0A016W3F8_9BILA</name>
<dbReference type="AlphaFoldDB" id="A0A016W3F8"/>
<accession>A0A016W3F8</accession>